<dbReference type="Gene3D" id="2.60.40.1170">
    <property type="entry name" value="Mu homology domain, subdomain B"/>
    <property type="match status" value="2"/>
</dbReference>
<dbReference type="InterPro" id="IPR011012">
    <property type="entry name" value="Longin-like_dom_sf"/>
</dbReference>
<keyword evidence="9" id="KW-1185">Reference proteome</keyword>
<feature type="domain" description="MHD" evidence="7">
    <location>
        <begin position="185"/>
        <end position="504"/>
    </location>
</feature>
<evidence type="ECO:0000256" key="2">
    <source>
        <dbReference type="ARBA" id="ARBA00022448"/>
    </source>
</evidence>
<evidence type="ECO:0000313" key="8">
    <source>
        <dbReference type="EMBL" id="CAY67941.1"/>
    </source>
</evidence>
<dbReference type="HOGENOM" id="CLU_026996_0_2_1"/>
<evidence type="ECO:0000256" key="5">
    <source>
        <dbReference type="PIRNR" id="PIRNR005992"/>
    </source>
</evidence>
<dbReference type="SUPFAM" id="SSF64356">
    <property type="entry name" value="SNARE-like"/>
    <property type="match status" value="1"/>
</dbReference>
<dbReference type="InterPro" id="IPR036168">
    <property type="entry name" value="AP2_Mu_C_sf"/>
</dbReference>
<dbReference type="PANTHER" id="PTHR10529">
    <property type="entry name" value="AP COMPLEX SUBUNIT MU"/>
    <property type="match status" value="1"/>
</dbReference>
<gene>
    <name evidence="8" type="ordered locus">PAS_chr1-4_0112</name>
</gene>
<evidence type="ECO:0000259" key="7">
    <source>
        <dbReference type="PROSITE" id="PS51072"/>
    </source>
</evidence>
<organism evidence="8 9">
    <name type="scientific">Komagataella phaffii (strain GS115 / ATCC 20864)</name>
    <name type="common">Yeast</name>
    <name type="synonym">Pichia pastoris</name>
    <dbReference type="NCBI Taxonomy" id="644223"/>
    <lineage>
        <taxon>Eukaryota</taxon>
        <taxon>Fungi</taxon>
        <taxon>Dikarya</taxon>
        <taxon>Ascomycota</taxon>
        <taxon>Saccharomycotina</taxon>
        <taxon>Pichiomycetes</taxon>
        <taxon>Pichiales</taxon>
        <taxon>Pichiaceae</taxon>
        <taxon>Komagataella</taxon>
    </lineage>
</organism>
<feature type="compositionally biased region" description="Low complexity" evidence="6">
    <location>
        <begin position="140"/>
        <end position="155"/>
    </location>
</feature>
<dbReference type="OrthoDB" id="10259133at2759"/>
<proteinExistence type="inferred from homology"/>
<evidence type="ECO:0000313" key="9">
    <source>
        <dbReference type="Proteomes" id="UP000000314"/>
    </source>
</evidence>
<dbReference type="PRINTS" id="PR00314">
    <property type="entry name" value="CLATHRINADPT"/>
</dbReference>
<evidence type="ECO:0000256" key="6">
    <source>
        <dbReference type="SAM" id="MobiDB-lite"/>
    </source>
</evidence>
<sequence length="565" mass="64864">MASAIYILDIWHNLLISRKYKQDLDDSLILSNYVSQKKSQPIFHYQGCNYISYQADDIIILMVSFSNINCVSNLYFCHQFANALKEYLDGRPLDDSSIRENFVLVYQLFDETFDFGIPQLTDFNILREYIKLSDQDSDSETSNIDSKSKSSQKIDTTNSNLLNTSISRTATTNLSWRPKGIFYPKNEFFVNLVESLNLLYLLETKKLQRNFISGQVTCQCYLSGMPRLIIALNVAKDDSLFDNVNYHQCINSEEQDSKQSKVITFTPPDGKFTLFTYQILQRSLHLKPLVLVDPIYKLFCKKNTYRLRITASLTTHFKRNLSLNDLKICIPIIINQTKSQLSSLSTQLLVDYNIPPKFKCKLGNAKVNLETNCIIWEIHALPGNVTNNPNVDDFKLTCEFQLIDRHSLLGQLHELSSVDKQNQNSIYYLSIQTEEKRLNDSLDEDTEIPDLRNPSALISLSFQLPLMAYSGIMVEYLTITEDQFPYQTFPWVKYLTKTDNYHLKLGQNNFINNINDEDLTRASEEPGSSTNVAAVDTSNDQLNQGPPATASPSQRKYSFDEYHIG</sequence>
<dbReference type="AlphaFoldDB" id="C4QXG8"/>
<dbReference type="PIRSF" id="PIRSF005992">
    <property type="entry name" value="Clathrin_mu"/>
    <property type="match status" value="1"/>
</dbReference>
<dbReference type="Pfam" id="PF00928">
    <property type="entry name" value="Adap_comp_sub"/>
    <property type="match status" value="1"/>
</dbReference>
<dbReference type="GO" id="GO:0030131">
    <property type="term" value="C:clathrin adaptor complex"/>
    <property type="evidence" value="ECO:0007669"/>
    <property type="project" value="UniProtKB-UniRule"/>
</dbReference>
<dbReference type="InParanoid" id="C4QXG8"/>
<dbReference type="OMA" id="WVRYKTI"/>
<dbReference type="GO" id="GO:0016192">
    <property type="term" value="P:vesicle-mediated transport"/>
    <property type="evidence" value="ECO:0007669"/>
    <property type="project" value="InterPro"/>
</dbReference>
<protein>
    <submittedName>
        <fullName evidence="8">Mu1-like medium subunit of the clathrin-associated protein complex (AP-1)</fullName>
    </submittedName>
</protein>
<dbReference type="FunCoup" id="C4QXG8">
    <property type="interactions" value="69"/>
</dbReference>
<dbReference type="KEGG" id="ppa:PAS_chr1-4_0112"/>
<keyword evidence="3 5" id="KW-0653">Protein transport</keyword>
<dbReference type="Proteomes" id="UP000000314">
    <property type="component" value="Chromosome 1"/>
</dbReference>
<evidence type="ECO:0000256" key="4">
    <source>
        <dbReference type="ARBA" id="ARBA00023136"/>
    </source>
</evidence>
<keyword evidence="2 5" id="KW-0813">Transport</keyword>
<dbReference type="SUPFAM" id="SSF49447">
    <property type="entry name" value="Second domain of Mu2 adaptin subunit (ap50) of ap2 adaptor"/>
    <property type="match status" value="1"/>
</dbReference>
<dbReference type="GO" id="GO:0006886">
    <property type="term" value="P:intracellular protein transport"/>
    <property type="evidence" value="ECO:0007669"/>
    <property type="project" value="UniProtKB-UniRule"/>
</dbReference>
<dbReference type="InterPro" id="IPR028565">
    <property type="entry name" value="MHD"/>
</dbReference>
<accession>C4QXG8</accession>
<dbReference type="FunFam" id="3.30.450.60:FF:000002">
    <property type="entry name" value="AP-2 complex subunit mu, putative"/>
    <property type="match status" value="1"/>
</dbReference>
<dbReference type="RefSeq" id="XP_002490222.1">
    <property type="nucleotide sequence ID" value="XM_002490177.1"/>
</dbReference>
<dbReference type="InterPro" id="IPR050431">
    <property type="entry name" value="Adaptor_comp_med_subunit"/>
</dbReference>
<keyword evidence="4" id="KW-0472">Membrane</keyword>
<dbReference type="Gene3D" id="3.30.450.60">
    <property type="match status" value="1"/>
</dbReference>
<evidence type="ECO:0000256" key="1">
    <source>
        <dbReference type="ARBA" id="ARBA00004308"/>
    </source>
</evidence>
<dbReference type="EMBL" id="FN392319">
    <property type="protein sequence ID" value="CAY67941.1"/>
    <property type="molecule type" value="Genomic_DNA"/>
</dbReference>
<dbReference type="GO" id="GO:0012505">
    <property type="term" value="C:endomembrane system"/>
    <property type="evidence" value="ECO:0007669"/>
    <property type="project" value="UniProtKB-SubCell"/>
</dbReference>
<feature type="region of interest" description="Disordered" evidence="6">
    <location>
        <begin position="136"/>
        <end position="155"/>
    </location>
</feature>
<dbReference type="STRING" id="644223.C4QXG8"/>
<dbReference type="InterPro" id="IPR001392">
    <property type="entry name" value="Clathrin_mu"/>
</dbReference>
<reference evidence="8 9" key="1">
    <citation type="journal article" date="2009" name="Nat. Biotechnol.">
        <title>Genome sequence of the recombinant protein production host Pichia pastoris.</title>
        <authorList>
            <person name="De Schutter K."/>
            <person name="Lin Y.C."/>
            <person name="Tiels P."/>
            <person name="Van Hecke A."/>
            <person name="Glinka S."/>
            <person name="Weber-Lehmann J."/>
            <person name="Rouze P."/>
            <person name="Van de Peer Y."/>
            <person name="Callewaert N."/>
        </authorList>
    </citation>
    <scope>NUCLEOTIDE SEQUENCE [LARGE SCALE GENOMIC DNA]</scope>
    <source>
        <strain evidence="9">GS115 / ATCC 20864</strain>
    </source>
</reference>
<comment type="similarity">
    <text evidence="5">Belongs to the adaptor complexes medium subunit family.</text>
</comment>
<name>C4QXG8_KOMPG</name>
<feature type="region of interest" description="Disordered" evidence="6">
    <location>
        <begin position="521"/>
        <end position="565"/>
    </location>
</feature>
<comment type="subcellular location">
    <subcellularLocation>
        <location evidence="1">Endomembrane system</location>
    </subcellularLocation>
</comment>
<dbReference type="eggNOG" id="KOG0937">
    <property type="taxonomic scope" value="Eukaryota"/>
</dbReference>
<dbReference type="PROSITE" id="PS51072">
    <property type="entry name" value="MHD"/>
    <property type="match status" value="1"/>
</dbReference>
<dbReference type="GeneID" id="8197328"/>
<feature type="compositionally biased region" description="Polar residues" evidence="6">
    <location>
        <begin position="526"/>
        <end position="556"/>
    </location>
</feature>
<evidence type="ECO:0000256" key="3">
    <source>
        <dbReference type="ARBA" id="ARBA00022927"/>
    </source>
</evidence>